<protein>
    <submittedName>
        <fullName evidence="2">Uncharacterized protein</fullName>
    </submittedName>
</protein>
<dbReference type="RefSeq" id="WP_015069430.1">
    <property type="nucleotide sequence ID" value="NC_019395.1"/>
</dbReference>
<evidence type="ECO:0000313" key="2">
    <source>
        <dbReference type="EMBL" id="AFV88517.1"/>
    </source>
</evidence>
<dbReference type="AlphaFoldDB" id="K7S1S6"/>
<organism evidence="2 3">
    <name type="scientific">Acidipropionibacterium acidipropionici (strain ATCC 4875 / DSM 20272 / JCM 6432 / NBRC 12425 / NCIMB 8070 / 4)</name>
    <name type="common">Propionibacterium acidipropionici</name>
    <dbReference type="NCBI Taxonomy" id="1171373"/>
    <lineage>
        <taxon>Bacteria</taxon>
        <taxon>Bacillati</taxon>
        <taxon>Actinomycetota</taxon>
        <taxon>Actinomycetes</taxon>
        <taxon>Propionibacteriales</taxon>
        <taxon>Propionibacteriaceae</taxon>
        <taxon>Acidipropionibacterium</taxon>
    </lineage>
</organism>
<keyword evidence="1" id="KW-0812">Transmembrane</keyword>
<dbReference type="STRING" id="1171373.PACID_06780"/>
<dbReference type="PATRIC" id="fig|1171373.8.peg.685"/>
<proteinExistence type="predicted"/>
<dbReference type="EMBL" id="CP003493">
    <property type="protein sequence ID" value="AFV88517.1"/>
    <property type="molecule type" value="Genomic_DNA"/>
</dbReference>
<accession>K7S1S6</accession>
<gene>
    <name evidence="2" type="ordered locus">PACID_06780</name>
</gene>
<dbReference type="KEGG" id="pbo:PACID_06780"/>
<name>K7S1S6_ACIA4</name>
<evidence type="ECO:0000256" key="1">
    <source>
        <dbReference type="SAM" id="Phobius"/>
    </source>
</evidence>
<dbReference type="Proteomes" id="UP000000214">
    <property type="component" value="Chromosome"/>
</dbReference>
<evidence type="ECO:0000313" key="3">
    <source>
        <dbReference type="Proteomes" id="UP000000214"/>
    </source>
</evidence>
<sequence length="128" mass="13645">MDADSGDLTPARAAEQLSLLVADRQRLSARFRTPWPIRCALGIIMATWVAQLAKGEMQGVQSIDLARDRFGAFLPTMALILLVVNASLDAVGDIHVGAAVGLCALAFLTTIALMIAVDRATARRISRA</sequence>
<reference evidence="2 3" key="1">
    <citation type="journal article" date="2012" name="BMC Genomics">
        <title>The genome sequence of Propionibacterium acidipropionici provides insights into its biotechnological and industrial potential.</title>
        <authorList>
            <person name="Parizzi L.P."/>
            <person name="Grassi M.C."/>
            <person name="Llerena L.A."/>
            <person name="Carazzolle M.F."/>
            <person name="Queiroz V.L."/>
            <person name="Lunardi I."/>
            <person name="Zeidler A.F."/>
            <person name="Teixeira P.J."/>
            <person name="Mieczkowski P."/>
            <person name="Rincones J."/>
            <person name="Pereira G.A."/>
        </authorList>
    </citation>
    <scope>NUCLEOTIDE SEQUENCE [LARGE SCALE GENOMIC DNA]</scope>
    <source>
        <strain evidence="3">ATCC 4875 / DSM 20272 / JCM 6432 / NBRC 12425 / NCIMB 8070</strain>
    </source>
</reference>
<feature type="transmembrane region" description="Helical" evidence="1">
    <location>
        <begin position="70"/>
        <end position="88"/>
    </location>
</feature>
<dbReference type="HOGENOM" id="CLU_1957592_0_0_11"/>
<feature type="transmembrane region" description="Helical" evidence="1">
    <location>
        <begin position="94"/>
        <end position="117"/>
    </location>
</feature>
<keyword evidence="1" id="KW-1133">Transmembrane helix</keyword>
<keyword evidence="1" id="KW-0472">Membrane</keyword>